<dbReference type="GO" id="GO:0005524">
    <property type="term" value="F:ATP binding"/>
    <property type="evidence" value="ECO:0007669"/>
    <property type="project" value="UniProtKB-KW"/>
</dbReference>
<feature type="domain" description="DAGKc" evidence="5">
    <location>
        <begin position="24"/>
        <end position="151"/>
    </location>
</feature>
<evidence type="ECO:0000259" key="5">
    <source>
        <dbReference type="PROSITE" id="PS50146"/>
    </source>
</evidence>
<dbReference type="Gene3D" id="2.60.200.40">
    <property type="match status" value="1"/>
</dbReference>
<sequence>MTHSVGANQEEGPPAPRDASAAVTKAGWVGVVVNRSSGKGSGPRLVERLADALGDYQLGAKIAWTPAERKAMVARADGDPSCRCLVVVGGDGTVSALVNEKLSVPLTVLRAGTENLAAQHFELRGNPRWLAHTIATGKAVPVDLGRANGRRFILMTGFGFDGDVVTRHHDMRTSRTGAIRTTHRAAYVEPILRSSLSYRFPEITARIEDPGAEETLVGTTVFVFNLPRYALGLPFAPDASQDDGFLDLVVFRDPGPLQALYYLWKVVIGTHLDHPGVYHRRVRRVNLTASGTVPVQLDGDPAGYLLPVAVANSAVPSHSTSGLTAATTRDHWTIEAVPGAVQVLVAETPASGVNGVALASERGFR</sequence>
<name>A0A1U7CXA5_9BACT</name>
<dbReference type="RefSeq" id="WP_076349898.1">
    <property type="nucleotide sequence ID" value="NZ_CP019082.1"/>
</dbReference>
<keyword evidence="3 6" id="KW-0418">Kinase</keyword>
<dbReference type="KEGG" id="pbor:BSF38_05137"/>
<accession>A0A1U7CXA5</accession>
<dbReference type="EMBL" id="CP019082">
    <property type="protein sequence ID" value="APW63565.1"/>
    <property type="molecule type" value="Genomic_DNA"/>
</dbReference>
<dbReference type="PANTHER" id="PTHR12358">
    <property type="entry name" value="SPHINGOSINE KINASE"/>
    <property type="match status" value="1"/>
</dbReference>
<dbReference type="PROSITE" id="PS50146">
    <property type="entry name" value="DAGK"/>
    <property type="match status" value="1"/>
</dbReference>
<dbReference type="OrthoDB" id="9815110at2"/>
<organism evidence="6 7">
    <name type="scientific">Paludisphaera borealis</name>
    <dbReference type="NCBI Taxonomy" id="1387353"/>
    <lineage>
        <taxon>Bacteria</taxon>
        <taxon>Pseudomonadati</taxon>
        <taxon>Planctomycetota</taxon>
        <taxon>Planctomycetia</taxon>
        <taxon>Isosphaerales</taxon>
        <taxon>Isosphaeraceae</taxon>
        <taxon>Paludisphaera</taxon>
    </lineage>
</organism>
<dbReference type="Pfam" id="PF00781">
    <property type="entry name" value="DAGK_cat"/>
    <property type="match status" value="1"/>
</dbReference>
<dbReference type="PANTHER" id="PTHR12358:SF106">
    <property type="entry name" value="LIPID KINASE YEGS"/>
    <property type="match status" value="1"/>
</dbReference>
<dbReference type="Proteomes" id="UP000186309">
    <property type="component" value="Chromosome"/>
</dbReference>
<protein>
    <submittedName>
        <fullName evidence="6">Diacylglycerol kinase</fullName>
        <ecNumber evidence="6">2.7.1.107</ecNumber>
    </submittedName>
</protein>
<dbReference type="GO" id="GO:0004143">
    <property type="term" value="F:ATP-dependent diacylglycerol kinase activity"/>
    <property type="evidence" value="ECO:0007669"/>
    <property type="project" value="UniProtKB-EC"/>
</dbReference>
<dbReference type="GO" id="GO:0005886">
    <property type="term" value="C:plasma membrane"/>
    <property type="evidence" value="ECO:0007669"/>
    <property type="project" value="TreeGrafter"/>
</dbReference>
<evidence type="ECO:0000256" key="2">
    <source>
        <dbReference type="ARBA" id="ARBA00022741"/>
    </source>
</evidence>
<keyword evidence="2" id="KW-0547">Nucleotide-binding</keyword>
<dbReference type="InterPro" id="IPR017438">
    <property type="entry name" value="ATP-NAD_kinase_N"/>
</dbReference>
<dbReference type="AlphaFoldDB" id="A0A1U7CXA5"/>
<evidence type="ECO:0000256" key="3">
    <source>
        <dbReference type="ARBA" id="ARBA00022777"/>
    </source>
</evidence>
<proteinExistence type="predicted"/>
<evidence type="ECO:0000256" key="4">
    <source>
        <dbReference type="ARBA" id="ARBA00022840"/>
    </source>
</evidence>
<evidence type="ECO:0000256" key="1">
    <source>
        <dbReference type="ARBA" id="ARBA00022679"/>
    </source>
</evidence>
<dbReference type="InterPro" id="IPR001206">
    <property type="entry name" value="Diacylglycerol_kinase_cat_dom"/>
</dbReference>
<dbReference type="Pfam" id="PF19279">
    <property type="entry name" value="YegS_C"/>
    <property type="match status" value="1"/>
</dbReference>
<keyword evidence="7" id="KW-1185">Reference proteome</keyword>
<dbReference type="InterPro" id="IPR016064">
    <property type="entry name" value="NAD/diacylglycerol_kinase_sf"/>
</dbReference>
<reference evidence="7" key="1">
    <citation type="submission" date="2016-12" db="EMBL/GenBank/DDBJ databases">
        <title>Comparative genomics of four Isosphaeraceae planctomycetes: a common pool of plasmids and glycoside hydrolase genes.</title>
        <authorList>
            <person name="Ivanova A."/>
        </authorList>
    </citation>
    <scope>NUCLEOTIDE SEQUENCE [LARGE SCALE GENOMIC DNA]</scope>
    <source>
        <strain evidence="7">PX4</strain>
    </source>
</reference>
<evidence type="ECO:0000313" key="6">
    <source>
        <dbReference type="EMBL" id="APW63565.1"/>
    </source>
</evidence>
<gene>
    <name evidence="6" type="primary">dagK_2</name>
    <name evidence="6" type="ORF">BSF38_05137</name>
</gene>
<dbReference type="STRING" id="1387353.BSF38_05137"/>
<dbReference type="Gene3D" id="3.40.50.10330">
    <property type="entry name" value="Probable inorganic polyphosphate/atp-NAD kinase, domain 1"/>
    <property type="match status" value="1"/>
</dbReference>
<dbReference type="EC" id="2.7.1.107" evidence="6"/>
<dbReference type="InterPro" id="IPR045540">
    <property type="entry name" value="YegS/DAGK_C"/>
</dbReference>
<dbReference type="InterPro" id="IPR050187">
    <property type="entry name" value="Lipid_Phosphate_FormReg"/>
</dbReference>
<evidence type="ECO:0000313" key="7">
    <source>
        <dbReference type="Proteomes" id="UP000186309"/>
    </source>
</evidence>
<dbReference type="SUPFAM" id="SSF111331">
    <property type="entry name" value="NAD kinase/diacylglycerol kinase-like"/>
    <property type="match status" value="1"/>
</dbReference>
<keyword evidence="4" id="KW-0067">ATP-binding</keyword>
<keyword evidence="1 6" id="KW-0808">Transferase</keyword>